<dbReference type="EMBL" id="VWPJ01000006">
    <property type="protein sequence ID" value="KAA5606077.1"/>
    <property type="molecule type" value="Genomic_DNA"/>
</dbReference>
<evidence type="ECO:0000256" key="1">
    <source>
        <dbReference type="SAM" id="MobiDB-lite"/>
    </source>
</evidence>
<evidence type="ECO:0000313" key="2">
    <source>
        <dbReference type="EMBL" id="KAA5606077.1"/>
    </source>
</evidence>
<keyword evidence="3" id="KW-1185">Reference proteome</keyword>
<proteinExistence type="predicted"/>
<sequence length="99" mass="9727">MSAGTSQTGSSLSSDVPLGSTPASDGFARNFVTPSLNDLAKQAQAANLTTADFVDALVNAEAAFLASILGPKVTGDMLQALGAQISQTAAASAHGSEGS</sequence>
<reference evidence="2 3" key="1">
    <citation type="submission" date="2019-09" db="EMBL/GenBank/DDBJ databases">
        <title>Genome sequence of Roseospira marina, one of the more divergent members of the non-sulfur purple photosynthetic bacterial family, the Rhodospirillaceae.</title>
        <authorList>
            <person name="Meyer T."/>
            <person name="Kyndt J."/>
        </authorList>
    </citation>
    <scope>NUCLEOTIDE SEQUENCE [LARGE SCALE GENOMIC DNA]</scope>
    <source>
        <strain evidence="2 3">DSM 15113</strain>
    </source>
</reference>
<evidence type="ECO:0000313" key="3">
    <source>
        <dbReference type="Proteomes" id="UP000324065"/>
    </source>
</evidence>
<organism evidence="2 3">
    <name type="scientific">Roseospira marina</name>
    <dbReference type="NCBI Taxonomy" id="140057"/>
    <lineage>
        <taxon>Bacteria</taxon>
        <taxon>Pseudomonadati</taxon>
        <taxon>Pseudomonadota</taxon>
        <taxon>Alphaproteobacteria</taxon>
        <taxon>Rhodospirillales</taxon>
        <taxon>Rhodospirillaceae</taxon>
        <taxon>Roseospira</taxon>
    </lineage>
</organism>
<feature type="region of interest" description="Disordered" evidence="1">
    <location>
        <begin position="1"/>
        <end position="24"/>
    </location>
</feature>
<dbReference type="RefSeq" id="WP_150062008.1">
    <property type="nucleotide sequence ID" value="NZ_JACHII010000002.1"/>
</dbReference>
<protein>
    <submittedName>
        <fullName evidence="2">Uncharacterized protein</fullName>
    </submittedName>
</protein>
<name>A0A5M6IDN6_9PROT</name>
<dbReference type="AlphaFoldDB" id="A0A5M6IDN6"/>
<gene>
    <name evidence="2" type="ORF">F1188_08705</name>
</gene>
<dbReference type="Proteomes" id="UP000324065">
    <property type="component" value="Unassembled WGS sequence"/>
</dbReference>
<feature type="compositionally biased region" description="Polar residues" evidence="1">
    <location>
        <begin position="1"/>
        <end position="14"/>
    </location>
</feature>
<comment type="caution">
    <text evidence="2">The sequence shown here is derived from an EMBL/GenBank/DDBJ whole genome shotgun (WGS) entry which is preliminary data.</text>
</comment>
<accession>A0A5M6IDN6</accession>